<evidence type="ECO:0000256" key="3">
    <source>
        <dbReference type="RuleBase" id="RU363034"/>
    </source>
</evidence>
<feature type="domain" description="Peptidase S1" evidence="4">
    <location>
        <begin position="27"/>
        <end position="256"/>
    </location>
</feature>
<dbReference type="FunFam" id="2.40.10.10:FF:000002">
    <property type="entry name" value="Transmembrane protease serine"/>
    <property type="match status" value="1"/>
</dbReference>
<dbReference type="SUPFAM" id="SSF50494">
    <property type="entry name" value="Trypsin-like serine proteases"/>
    <property type="match status" value="1"/>
</dbReference>
<gene>
    <name evidence="5" type="ORF">OCTVUL_1B007047</name>
</gene>
<evidence type="ECO:0000313" key="6">
    <source>
        <dbReference type="Proteomes" id="UP001162480"/>
    </source>
</evidence>
<keyword evidence="3" id="KW-0378">Hydrolase</keyword>
<dbReference type="SMART" id="SM00020">
    <property type="entry name" value="Tryp_SPc"/>
    <property type="match status" value="1"/>
</dbReference>
<dbReference type="PROSITE" id="PS00135">
    <property type="entry name" value="TRYPSIN_SER"/>
    <property type="match status" value="1"/>
</dbReference>
<dbReference type="GO" id="GO:0006508">
    <property type="term" value="P:proteolysis"/>
    <property type="evidence" value="ECO:0007669"/>
    <property type="project" value="UniProtKB-KW"/>
</dbReference>
<dbReference type="InterPro" id="IPR043504">
    <property type="entry name" value="Peptidase_S1_PA_chymotrypsin"/>
</dbReference>
<keyword evidence="3" id="KW-0720">Serine protease</keyword>
<keyword evidence="6" id="KW-1185">Reference proteome</keyword>
<keyword evidence="1" id="KW-1015">Disulfide bond</keyword>
<dbReference type="AlphaFoldDB" id="A0AA36BTW1"/>
<dbReference type="EMBL" id="OX597837">
    <property type="protein sequence ID" value="CAI9740274.1"/>
    <property type="molecule type" value="Genomic_DNA"/>
</dbReference>
<accession>A0AA36BTW1</accession>
<dbReference type="PRINTS" id="PR00722">
    <property type="entry name" value="CHYMOTRYPSIN"/>
</dbReference>
<dbReference type="Gene3D" id="2.40.10.10">
    <property type="entry name" value="Trypsin-like serine proteases"/>
    <property type="match status" value="1"/>
</dbReference>
<keyword evidence="3" id="KW-0645">Protease</keyword>
<dbReference type="PANTHER" id="PTHR24250">
    <property type="entry name" value="CHYMOTRYPSIN-RELATED"/>
    <property type="match status" value="1"/>
</dbReference>
<organism evidence="5 6">
    <name type="scientific">Octopus vulgaris</name>
    <name type="common">Common octopus</name>
    <dbReference type="NCBI Taxonomy" id="6645"/>
    <lineage>
        <taxon>Eukaryota</taxon>
        <taxon>Metazoa</taxon>
        <taxon>Spiralia</taxon>
        <taxon>Lophotrochozoa</taxon>
        <taxon>Mollusca</taxon>
        <taxon>Cephalopoda</taxon>
        <taxon>Coleoidea</taxon>
        <taxon>Octopodiformes</taxon>
        <taxon>Octopoda</taxon>
        <taxon>Incirrata</taxon>
        <taxon>Octopodidae</taxon>
        <taxon>Octopus</taxon>
    </lineage>
</organism>
<dbReference type="CDD" id="cd00190">
    <property type="entry name" value="Tryp_SPc"/>
    <property type="match status" value="1"/>
</dbReference>
<dbReference type="InterPro" id="IPR033116">
    <property type="entry name" value="TRYPSIN_SER"/>
</dbReference>
<evidence type="ECO:0000313" key="5">
    <source>
        <dbReference type="EMBL" id="CAI9740274.1"/>
    </source>
</evidence>
<name>A0AA36BTW1_OCTVU</name>
<proteinExistence type="inferred from homology"/>
<dbReference type="PROSITE" id="PS50240">
    <property type="entry name" value="TRYPSIN_DOM"/>
    <property type="match status" value="1"/>
</dbReference>
<dbReference type="GO" id="GO:0004252">
    <property type="term" value="F:serine-type endopeptidase activity"/>
    <property type="evidence" value="ECO:0007669"/>
    <property type="project" value="InterPro"/>
</dbReference>
<dbReference type="Proteomes" id="UP001162480">
    <property type="component" value="Chromosome 24"/>
</dbReference>
<comment type="similarity">
    <text evidence="2">Belongs to the peptidase S1 family. CLIP subfamily.</text>
</comment>
<reference evidence="5" key="1">
    <citation type="submission" date="2023-08" db="EMBL/GenBank/DDBJ databases">
        <authorList>
            <person name="Alioto T."/>
            <person name="Alioto T."/>
            <person name="Gomez Garrido J."/>
        </authorList>
    </citation>
    <scope>NUCLEOTIDE SEQUENCE</scope>
</reference>
<evidence type="ECO:0000256" key="2">
    <source>
        <dbReference type="ARBA" id="ARBA00024195"/>
    </source>
</evidence>
<dbReference type="InterPro" id="IPR001254">
    <property type="entry name" value="Trypsin_dom"/>
</dbReference>
<dbReference type="InterPro" id="IPR009003">
    <property type="entry name" value="Peptidase_S1_PA"/>
</dbReference>
<evidence type="ECO:0000259" key="4">
    <source>
        <dbReference type="PROSITE" id="PS50240"/>
    </source>
</evidence>
<dbReference type="Pfam" id="PF00089">
    <property type="entry name" value="Trypsin"/>
    <property type="match status" value="1"/>
</dbReference>
<evidence type="ECO:0000256" key="1">
    <source>
        <dbReference type="ARBA" id="ARBA00023157"/>
    </source>
</evidence>
<dbReference type="InterPro" id="IPR001314">
    <property type="entry name" value="Peptidase_S1A"/>
</dbReference>
<dbReference type="PROSITE" id="PS00134">
    <property type="entry name" value="TRYPSIN_HIS"/>
    <property type="match status" value="1"/>
</dbReference>
<dbReference type="FunFam" id="2.40.10.10:FF:000068">
    <property type="entry name" value="transmembrane protease serine 2"/>
    <property type="match status" value="1"/>
</dbReference>
<sequence length="257" mass="28223">MFSENLHQINMEEFFCILLESSRINYIVAGRKVADCEQPYIVHLLITKTNNENFRCAGTIVDNSHIITAAHCISSDVKYVYVLYGSVSKSKFTSLVKVSNYTVHTMFQKMDDNILNDIGLLTLSTPLQFNKCLQPLQLATACEKYQGDCLISGWGKTSMFGEEPDTLQTAEVPLMDQSKCAAYLAIKEQQICAGTEKANGGAICGGDSGGPLVCTSAKDGSKVLVGIASFGWTCTEGVSVFTRVSYFKDWIITNLRS</sequence>
<dbReference type="InterPro" id="IPR018114">
    <property type="entry name" value="TRYPSIN_HIS"/>
</dbReference>
<protein>
    <submittedName>
        <fullName evidence="5">Chymotrypsin-1-like</fullName>
    </submittedName>
</protein>